<protein>
    <submittedName>
        <fullName evidence="1">Uncharacterized protein</fullName>
    </submittedName>
</protein>
<dbReference type="AlphaFoldDB" id="A0AAD0V9Z0"/>
<gene>
    <name evidence="1" type="ORF">PLA107_033260</name>
</gene>
<evidence type="ECO:0000313" key="1">
    <source>
        <dbReference type="EMBL" id="AXH60082.1"/>
    </source>
</evidence>
<dbReference type="Proteomes" id="UP000006426">
    <property type="component" value="Plasmid pmppla107"/>
</dbReference>
<organism evidence="1 2">
    <name type="scientific">Pseudomonas amygdali pv. lachrymans str. M301315</name>
    <dbReference type="NCBI Taxonomy" id="629260"/>
    <lineage>
        <taxon>Bacteria</taxon>
        <taxon>Pseudomonadati</taxon>
        <taxon>Pseudomonadota</taxon>
        <taxon>Gammaproteobacteria</taxon>
        <taxon>Pseudomonadales</taxon>
        <taxon>Pseudomonadaceae</taxon>
        <taxon>Pseudomonas</taxon>
        <taxon>Pseudomonas amygdali</taxon>
    </lineage>
</organism>
<dbReference type="EMBL" id="CP031226">
    <property type="protein sequence ID" value="AXH60082.1"/>
    <property type="molecule type" value="Genomic_DNA"/>
</dbReference>
<evidence type="ECO:0000313" key="2">
    <source>
        <dbReference type="Proteomes" id="UP000006426"/>
    </source>
</evidence>
<dbReference type="GeneID" id="39474236"/>
<keyword evidence="1" id="KW-0614">Plasmid</keyword>
<sequence>MSYILPENLRYHNDKVDALDHLQQLALSSEGDERIRESILSKIAAMQTQLAARISETTEADGTVRVRHPSIGTVTFNQRLEKEPLQLFGSAVKALSTFDVTIDLADALISPDGVLTYESYETLATFKLSESALSGMVTDIGGSGNAITVQSVKGYVIDDYVPDATTNTATRMREHLDDTLEKTAVRVDEFLVDVNEALEKGGKLGKSAAKELSREASNIPASMISNPAFSLKCLGEYTDGVRLSAQLEIEAAIRLSLNKEIK</sequence>
<geneLocation type="plasmid" evidence="2">
    <name>pmppla107</name>
</geneLocation>
<proteinExistence type="predicted"/>
<dbReference type="RefSeq" id="WP_005742836.1">
    <property type="nucleotide sequence ID" value="NZ_CP031226.1"/>
</dbReference>
<reference evidence="1 2" key="1">
    <citation type="journal article" date="2011" name="PLoS Pathog.">
        <title>Dynamic evolution of pathogenicity revealed by sequencing and comparative genomics of 19 Pseudomonas syringae isolates.</title>
        <authorList>
            <person name="Baltrus D.A."/>
            <person name="Nishimura M.T."/>
            <person name="Romanchuk A."/>
            <person name="Chang J.H."/>
            <person name="Mukhtar M.S."/>
            <person name="Cherkis K."/>
            <person name="Roach J."/>
            <person name="Grant S.R."/>
            <person name="Jones C.D."/>
            <person name="Dangl J.L."/>
        </authorList>
    </citation>
    <scope>NUCLEOTIDE SEQUENCE [LARGE SCALE GENOMIC DNA]</scope>
    <source>
        <strain evidence="1 2">M301315</strain>
    </source>
</reference>
<name>A0AAD0V9Z0_PSEAV</name>
<accession>A0AAD0V9Z0</accession>